<proteinExistence type="predicted"/>
<keyword evidence="2" id="KW-1185">Reference proteome</keyword>
<reference evidence="1" key="1">
    <citation type="journal article" date="2021" name="Environ. Microbiol.">
        <title>Gene family expansions and transcriptome signatures uncover fungal adaptations to wood decay.</title>
        <authorList>
            <person name="Hage H."/>
            <person name="Miyauchi S."/>
            <person name="Viragh M."/>
            <person name="Drula E."/>
            <person name="Min B."/>
            <person name="Chaduli D."/>
            <person name="Navarro D."/>
            <person name="Favel A."/>
            <person name="Norest M."/>
            <person name="Lesage-Meessen L."/>
            <person name="Balint B."/>
            <person name="Merenyi Z."/>
            <person name="de Eugenio L."/>
            <person name="Morin E."/>
            <person name="Martinez A.T."/>
            <person name="Baldrian P."/>
            <person name="Stursova M."/>
            <person name="Martinez M.J."/>
            <person name="Novotny C."/>
            <person name="Magnuson J.K."/>
            <person name="Spatafora J.W."/>
            <person name="Maurice S."/>
            <person name="Pangilinan J."/>
            <person name="Andreopoulos W."/>
            <person name="LaButti K."/>
            <person name="Hundley H."/>
            <person name="Na H."/>
            <person name="Kuo A."/>
            <person name="Barry K."/>
            <person name="Lipzen A."/>
            <person name="Henrissat B."/>
            <person name="Riley R."/>
            <person name="Ahrendt S."/>
            <person name="Nagy L.G."/>
            <person name="Grigoriev I.V."/>
            <person name="Martin F."/>
            <person name="Rosso M.N."/>
        </authorList>
    </citation>
    <scope>NUCLEOTIDE SEQUENCE</scope>
    <source>
        <strain evidence="1">CBS 384.51</strain>
    </source>
</reference>
<gene>
    <name evidence="1" type="ORF">BDY19DRAFT_663790</name>
</gene>
<comment type="caution">
    <text evidence="1">The sequence shown here is derived from an EMBL/GenBank/DDBJ whole genome shotgun (WGS) entry which is preliminary data.</text>
</comment>
<organism evidence="1 2">
    <name type="scientific">Irpex rosettiformis</name>
    <dbReference type="NCBI Taxonomy" id="378272"/>
    <lineage>
        <taxon>Eukaryota</taxon>
        <taxon>Fungi</taxon>
        <taxon>Dikarya</taxon>
        <taxon>Basidiomycota</taxon>
        <taxon>Agaricomycotina</taxon>
        <taxon>Agaricomycetes</taxon>
        <taxon>Polyporales</taxon>
        <taxon>Irpicaceae</taxon>
        <taxon>Irpex</taxon>
    </lineage>
</organism>
<evidence type="ECO:0000313" key="2">
    <source>
        <dbReference type="Proteomes" id="UP001055072"/>
    </source>
</evidence>
<protein>
    <submittedName>
        <fullName evidence="1">Uncharacterized protein</fullName>
    </submittedName>
</protein>
<name>A0ACB8U9A7_9APHY</name>
<evidence type="ECO:0000313" key="1">
    <source>
        <dbReference type="EMBL" id="KAI0090913.1"/>
    </source>
</evidence>
<sequence length="666" mass="76000">MFKVSELADPFYSLAEARQHGSFEKTDFISIETLVQLARCGRDLFLYQHRTHVFVLFIAGNVARFIRLDRAGACVSSSFDYVQHPKPLAQFLWSYSNMSSAHRGWDTTVVEPSSDEVDDFHAAINDWITRHGGVEVLKQRFPGVESTLDEDYPTYKLTVEPEFGKRQELVIQRPFSQSCNLIGHSTRTYIAYSQTEKTVVFYKESWRVDAEKDTSEATAYRKLSEHNVPHTPTVFCAGDVYSVGGELVHTETNIWARKTEAEWFVQSSALEAHVLHRIVQRLYYPVQWLLSSRQFVTVMRDCTIASEKSSEIGLLHRDISIGNVMANFTDDGRTFIEGILNDWDHFGYVSSNNQVGSIHRNLKQGTWPFMSIEILKNPNALHSIMDEMQSIFWVLLYGTYRFFDNNADIIWDVFFDRKKKHVEGKEEFVGGNPKTFFFLQTDEFISHSRTNGITTRVLGDLVESMALHWQRYYYIQGWWPMHGEWRPLHGGSAYHGLSDAVRAVASFPLKGLRDGWTNEEIDRLPAVLEDIKEKLSKPQFWITIFDRFLNDETLGVWPGSDAVPDKLPPQDEVEATNIMAVLEEQVWEGEIVSIDMGESYDHSESLSADSDYGDSGLSTASAPARKKHARDDDDLEDGDINTSGPSSRFRKRQRIASPASSSGDPL</sequence>
<dbReference type="EMBL" id="MU274906">
    <property type="protein sequence ID" value="KAI0090913.1"/>
    <property type="molecule type" value="Genomic_DNA"/>
</dbReference>
<accession>A0ACB8U9A7</accession>
<dbReference type="Proteomes" id="UP001055072">
    <property type="component" value="Unassembled WGS sequence"/>
</dbReference>